<dbReference type="InterPro" id="IPR029016">
    <property type="entry name" value="GAF-like_dom_sf"/>
</dbReference>
<dbReference type="EC" id="2.7.13.3" evidence="3"/>
<dbReference type="EMBL" id="RHHQ01000004">
    <property type="protein sequence ID" value="RNB91954.1"/>
    <property type="molecule type" value="Genomic_DNA"/>
</dbReference>
<dbReference type="PANTHER" id="PTHR43547:SF2">
    <property type="entry name" value="HYBRID SIGNAL TRANSDUCTION HISTIDINE KINASE C"/>
    <property type="match status" value="1"/>
</dbReference>
<evidence type="ECO:0000256" key="1">
    <source>
        <dbReference type="ARBA" id="ARBA00000085"/>
    </source>
</evidence>
<dbReference type="CDD" id="cd06225">
    <property type="entry name" value="HAMP"/>
    <property type="match status" value="1"/>
</dbReference>
<evidence type="ECO:0000256" key="2">
    <source>
        <dbReference type="ARBA" id="ARBA00004651"/>
    </source>
</evidence>
<dbReference type="CDD" id="cd00130">
    <property type="entry name" value="PAS"/>
    <property type="match status" value="1"/>
</dbReference>
<dbReference type="CDD" id="cd00082">
    <property type="entry name" value="HisKA"/>
    <property type="match status" value="1"/>
</dbReference>
<dbReference type="SUPFAM" id="SSF55781">
    <property type="entry name" value="GAF domain-like"/>
    <property type="match status" value="1"/>
</dbReference>
<evidence type="ECO:0000256" key="9">
    <source>
        <dbReference type="ARBA" id="ARBA00022840"/>
    </source>
</evidence>
<feature type="modified residue" description="4-aspartylphosphate" evidence="12">
    <location>
        <position position="901"/>
    </location>
</feature>
<keyword evidence="5 12" id="KW-0597">Phosphoprotein</keyword>
<dbReference type="InterPro" id="IPR036890">
    <property type="entry name" value="HATPase_C_sf"/>
</dbReference>
<dbReference type="Pfam" id="PF00512">
    <property type="entry name" value="HisKA"/>
    <property type="match status" value="1"/>
</dbReference>
<evidence type="ECO:0000259" key="16">
    <source>
        <dbReference type="PROSITE" id="PS50110"/>
    </source>
</evidence>
<dbReference type="SMART" id="SM00387">
    <property type="entry name" value="HATPase_c"/>
    <property type="match status" value="1"/>
</dbReference>
<dbReference type="RefSeq" id="WP_122916616.1">
    <property type="nucleotide sequence ID" value="NZ_RHHQ01000004.1"/>
</dbReference>
<dbReference type="InterPro" id="IPR011006">
    <property type="entry name" value="CheY-like_superfamily"/>
</dbReference>
<evidence type="ECO:0000256" key="6">
    <source>
        <dbReference type="ARBA" id="ARBA00022679"/>
    </source>
</evidence>
<keyword evidence="4" id="KW-1003">Cell membrane</keyword>
<comment type="catalytic activity">
    <reaction evidence="1">
        <text>ATP + protein L-histidine = ADP + protein N-phospho-L-histidine.</text>
        <dbReference type="EC" id="2.7.13.3"/>
    </reaction>
</comment>
<keyword evidence="10" id="KW-0902">Two-component regulatory system</keyword>
<dbReference type="InterPro" id="IPR004358">
    <property type="entry name" value="Sig_transdc_His_kin-like_C"/>
</dbReference>
<keyword evidence="11 14" id="KW-0472">Membrane</keyword>
<evidence type="ECO:0000256" key="12">
    <source>
        <dbReference type="PROSITE-ProRule" id="PRU00169"/>
    </source>
</evidence>
<keyword evidence="19" id="KW-1185">Reference proteome</keyword>
<dbReference type="Gene3D" id="1.10.287.130">
    <property type="match status" value="1"/>
</dbReference>
<feature type="domain" description="HAMP" evidence="17">
    <location>
        <begin position="216"/>
        <end position="268"/>
    </location>
</feature>
<dbReference type="PROSITE" id="PS50109">
    <property type="entry name" value="HIS_KIN"/>
    <property type="match status" value="1"/>
</dbReference>
<dbReference type="Pfam" id="PF08448">
    <property type="entry name" value="PAS_4"/>
    <property type="match status" value="1"/>
</dbReference>
<keyword evidence="13" id="KW-0175">Coiled coil</keyword>
<keyword evidence="14" id="KW-0812">Transmembrane</keyword>
<dbReference type="GO" id="GO:0000155">
    <property type="term" value="F:phosphorelay sensor kinase activity"/>
    <property type="evidence" value="ECO:0007669"/>
    <property type="project" value="InterPro"/>
</dbReference>
<dbReference type="Gene3D" id="3.30.450.40">
    <property type="match status" value="1"/>
</dbReference>
<evidence type="ECO:0000256" key="8">
    <source>
        <dbReference type="ARBA" id="ARBA00022777"/>
    </source>
</evidence>
<dbReference type="SMART" id="SM00304">
    <property type="entry name" value="HAMP"/>
    <property type="match status" value="1"/>
</dbReference>
<feature type="domain" description="Histidine kinase" evidence="15">
    <location>
        <begin position="629"/>
        <end position="843"/>
    </location>
</feature>
<gene>
    <name evidence="18" type="ORF">EDM56_04160</name>
</gene>
<dbReference type="InterPro" id="IPR003661">
    <property type="entry name" value="HisK_dim/P_dom"/>
</dbReference>
<dbReference type="FunFam" id="1.10.287.130:FF:000001">
    <property type="entry name" value="Two-component sensor histidine kinase"/>
    <property type="match status" value="1"/>
</dbReference>
<dbReference type="Gene3D" id="6.10.340.10">
    <property type="match status" value="1"/>
</dbReference>
<feature type="domain" description="Response regulatory" evidence="16">
    <location>
        <begin position="850"/>
        <end position="966"/>
    </location>
</feature>
<sequence length="1017" mass="116247">MTFFWKKQPSIANRMSGFIFGSILILAVFVILANQLINQKFTSIDQKMEQKMQEKTDMQNVSEQFQQTVIAFRAYVVLDNRDKLADYQKEQATMDEMFKEMNATLASDPSKKEKAALSAKLLTQWQQYTVLMQDSAKAKQVNTQTAAGEKAITEKRTAIYNQMIKDLNTLTGIYSKEVDDVLAEKKTFDRGIILIPIIMLIGSAATGWLLIGYMRKWVLAPVLKIEETVRRIAGGEYLFLDELKREDELGRLQQGINTMTTALTQRRDDLEQTYKELLYQRDMLEAQNEEIIAQQDEQHETLEKLTERENELETLSSYLGKLSGYTDLPVFLENALPALLDATRQDAAIVVRHDPDAGGYHIIYSIGYPQNQYPRLERELYGPASRVFAEKRPISTRRTLSLGEQGLHSGYMSAVDQYFPLLNDKQEAMGFLLLTTYGTDIRDEKQQRVAHGLIKQFSLAFYAQLINEERKKQAIALSNLHAEVLQEKHAISVQRNLITSILESTREGILLCNQRGEVAFASQQMRMNFGREDMVGKQLLELCRQLDIMLSRESGTLCEVIGTLLSEETDFVNERFMLRKESEAPRHFELYARPVTLEQAGMDKGFLFVIRDRTEEEKIDELKNEFVSIVSHELRTPLATILGFMEILLNRDVHADKQKKYMQTIFKEANRLSTLINDFLDLQRMESGRQVYHFAPVDLRLVVEEVAEQWNGKQSHAIHLELPDGPAYVYADHDRLTQVLHNLVSNALKYSPAAECIDIRLRRGEGQLLLEIQDYGLGIPADSIDKLFTKFFRVDNSDRRQIGGTGLGLAIVKEILDVHKGKITFRPGPEKGSIFTIELKEYIPRSIGGKILILEDDDSLARLMYETIEKLELPIILMKSAEEASMALESEQGQPLLCIVDIQLEGAQSGWDFIAKLNRHPDYHPTPVIVTTVLEPPVGYHETEKAKYVKKPFAVEWLLQVVMHLLKQNQPKPHLVFPFQDETAITMSLMEQGIHVADLKVKEDIIEVDVKKVDEPD</sequence>
<proteinExistence type="predicted"/>
<dbReference type="SMART" id="SM00091">
    <property type="entry name" value="PAS"/>
    <property type="match status" value="1"/>
</dbReference>
<dbReference type="SUPFAM" id="SSF158472">
    <property type="entry name" value="HAMP domain-like"/>
    <property type="match status" value="1"/>
</dbReference>
<evidence type="ECO:0000259" key="15">
    <source>
        <dbReference type="PROSITE" id="PS50109"/>
    </source>
</evidence>
<dbReference type="Proteomes" id="UP000271031">
    <property type="component" value="Unassembled WGS sequence"/>
</dbReference>
<dbReference type="FunFam" id="3.30.565.10:FF:000006">
    <property type="entry name" value="Sensor histidine kinase WalK"/>
    <property type="match status" value="1"/>
</dbReference>
<dbReference type="Gene3D" id="3.30.450.20">
    <property type="entry name" value="PAS domain"/>
    <property type="match status" value="1"/>
</dbReference>
<dbReference type="InterPro" id="IPR036097">
    <property type="entry name" value="HisK_dim/P_sf"/>
</dbReference>
<dbReference type="GO" id="GO:0005524">
    <property type="term" value="F:ATP binding"/>
    <property type="evidence" value="ECO:0007669"/>
    <property type="project" value="UniProtKB-KW"/>
</dbReference>
<dbReference type="InterPro" id="IPR005467">
    <property type="entry name" value="His_kinase_dom"/>
</dbReference>
<dbReference type="PROSITE" id="PS50110">
    <property type="entry name" value="RESPONSE_REGULATORY"/>
    <property type="match status" value="1"/>
</dbReference>
<dbReference type="Pfam" id="PF00672">
    <property type="entry name" value="HAMP"/>
    <property type="match status" value="1"/>
</dbReference>
<keyword evidence="7" id="KW-0547">Nucleotide-binding</keyword>
<dbReference type="Gene3D" id="3.30.565.10">
    <property type="entry name" value="Histidine kinase-like ATPase, C-terminal domain"/>
    <property type="match status" value="1"/>
</dbReference>
<dbReference type="Pfam" id="PF02518">
    <property type="entry name" value="HATPase_c"/>
    <property type="match status" value="1"/>
</dbReference>
<dbReference type="InterPro" id="IPR001789">
    <property type="entry name" value="Sig_transdc_resp-reg_receiver"/>
</dbReference>
<comment type="caution">
    <text evidence="18">The sequence shown here is derived from an EMBL/GenBank/DDBJ whole genome shotgun (WGS) entry which is preliminary data.</text>
</comment>
<dbReference type="InterPro" id="IPR013656">
    <property type="entry name" value="PAS_4"/>
</dbReference>
<evidence type="ECO:0000256" key="13">
    <source>
        <dbReference type="SAM" id="Coils"/>
    </source>
</evidence>
<keyword evidence="6" id="KW-0808">Transferase</keyword>
<evidence type="ECO:0000256" key="3">
    <source>
        <dbReference type="ARBA" id="ARBA00012438"/>
    </source>
</evidence>
<dbReference type="InterPro" id="IPR035965">
    <property type="entry name" value="PAS-like_dom_sf"/>
</dbReference>
<dbReference type="InterPro" id="IPR003660">
    <property type="entry name" value="HAMP_dom"/>
</dbReference>
<evidence type="ECO:0000256" key="4">
    <source>
        <dbReference type="ARBA" id="ARBA00022475"/>
    </source>
</evidence>
<evidence type="ECO:0000256" key="14">
    <source>
        <dbReference type="SAM" id="Phobius"/>
    </source>
</evidence>
<evidence type="ECO:0000256" key="5">
    <source>
        <dbReference type="ARBA" id="ARBA00022553"/>
    </source>
</evidence>
<keyword evidence="9" id="KW-0067">ATP-binding</keyword>
<evidence type="ECO:0000313" key="18">
    <source>
        <dbReference type="EMBL" id="RNB91954.1"/>
    </source>
</evidence>
<evidence type="ECO:0000256" key="7">
    <source>
        <dbReference type="ARBA" id="ARBA00022741"/>
    </source>
</evidence>
<name>A0A3M8DVJ9_9BACL</name>
<reference evidence="18 19" key="1">
    <citation type="submission" date="2018-10" db="EMBL/GenBank/DDBJ databases">
        <title>Phylogenomics of Brevibacillus.</title>
        <authorList>
            <person name="Dunlap C."/>
        </authorList>
    </citation>
    <scope>NUCLEOTIDE SEQUENCE [LARGE SCALE GENOMIC DNA]</scope>
    <source>
        <strain evidence="18 19">JCM 15716</strain>
    </source>
</reference>
<feature type="coiled-coil region" evidence="13">
    <location>
        <begin position="267"/>
        <end position="315"/>
    </location>
</feature>
<dbReference type="OrthoDB" id="9813151at2"/>
<evidence type="ECO:0000313" key="19">
    <source>
        <dbReference type="Proteomes" id="UP000271031"/>
    </source>
</evidence>
<dbReference type="CDD" id="cd00075">
    <property type="entry name" value="HATPase"/>
    <property type="match status" value="1"/>
</dbReference>
<keyword evidence="14" id="KW-1133">Transmembrane helix</keyword>
<dbReference type="PANTHER" id="PTHR43547">
    <property type="entry name" value="TWO-COMPONENT HISTIDINE KINASE"/>
    <property type="match status" value="1"/>
</dbReference>
<dbReference type="SMART" id="SM00448">
    <property type="entry name" value="REC"/>
    <property type="match status" value="1"/>
</dbReference>
<feature type="transmembrane region" description="Helical" evidence="14">
    <location>
        <begin position="192"/>
        <end position="214"/>
    </location>
</feature>
<dbReference type="SUPFAM" id="SSF47384">
    <property type="entry name" value="Homodimeric domain of signal transducing histidine kinase"/>
    <property type="match status" value="1"/>
</dbReference>
<comment type="subcellular location">
    <subcellularLocation>
        <location evidence="2">Cell membrane</location>
        <topology evidence="2">Multi-pass membrane protein</topology>
    </subcellularLocation>
</comment>
<dbReference type="InterPro" id="IPR000014">
    <property type="entry name" value="PAS"/>
</dbReference>
<dbReference type="Pfam" id="PF00072">
    <property type="entry name" value="Response_reg"/>
    <property type="match status" value="1"/>
</dbReference>
<dbReference type="SUPFAM" id="SSF55785">
    <property type="entry name" value="PYP-like sensor domain (PAS domain)"/>
    <property type="match status" value="1"/>
</dbReference>
<dbReference type="Gene3D" id="3.40.50.2300">
    <property type="match status" value="1"/>
</dbReference>
<dbReference type="PRINTS" id="PR00344">
    <property type="entry name" value="BCTRLSENSOR"/>
</dbReference>
<dbReference type="SMART" id="SM00388">
    <property type="entry name" value="HisKA"/>
    <property type="match status" value="1"/>
</dbReference>
<keyword evidence="8" id="KW-0418">Kinase</keyword>
<accession>A0A3M8DVJ9</accession>
<protein>
    <recommendedName>
        <fullName evidence="3">histidine kinase</fullName>
        <ecNumber evidence="3">2.7.13.3</ecNumber>
    </recommendedName>
</protein>
<dbReference type="SUPFAM" id="SSF52172">
    <property type="entry name" value="CheY-like"/>
    <property type="match status" value="1"/>
</dbReference>
<dbReference type="PROSITE" id="PS50885">
    <property type="entry name" value="HAMP"/>
    <property type="match status" value="1"/>
</dbReference>
<evidence type="ECO:0000256" key="11">
    <source>
        <dbReference type="ARBA" id="ARBA00023136"/>
    </source>
</evidence>
<organism evidence="18 19">
    <name type="scientific">Brevibacillus fluminis</name>
    <dbReference type="NCBI Taxonomy" id="511487"/>
    <lineage>
        <taxon>Bacteria</taxon>
        <taxon>Bacillati</taxon>
        <taxon>Bacillota</taxon>
        <taxon>Bacilli</taxon>
        <taxon>Bacillales</taxon>
        <taxon>Paenibacillaceae</taxon>
        <taxon>Brevibacillus</taxon>
    </lineage>
</organism>
<feature type="transmembrane region" description="Helical" evidence="14">
    <location>
        <begin position="15"/>
        <end position="37"/>
    </location>
</feature>
<evidence type="ECO:0000259" key="17">
    <source>
        <dbReference type="PROSITE" id="PS50885"/>
    </source>
</evidence>
<dbReference type="AlphaFoldDB" id="A0A3M8DVJ9"/>
<dbReference type="SUPFAM" id="SSF55874">
    <property type="entry name" value="ATPase domain of HSP90 chaperone/DNA topoisomerase II/histidine kinase"/>
    <property type="match status" value="1"/>
</dbReference>
<dbReference type="InterPro" id="IPR003594">
    <property type="entry name" value="HATPase_dom"/>
</dbReference>
<evidence type="ECO:0000256" key="10">
    <source>
        <dbReference type="ARBA" id="ARBA00023012"/>
    </source>
</evidence>
<dbReference type="GO" id="GO:0005886">
    <property type="term" value="C:plasma membrane"/>
    <property type="evidence" value="ECO:0007669"/>
    <property type="project" value="UniProtKB-SubCell"/>
</dbReference>